<reference evidence="1 2" key="1">
    <citation type="journal article" date="2018" name="G3 (Bethesda)">
        <title>Phylogenetic and Phylogenomic Definition of Rhizopus Species.</title>
        <authorList>
            <person name="Gryganskyi A.P."/>
            <person name="Golan J."/>
            <person name="Dolatabadi S."/>
            <person name="Mondo S."/>
            <person name="Robb S."/>
            <person name="Idnurm A."/>
            <person name="Muszewska A."/>
            <person name="Steczkiewicz K."/>
            <person name="Masonjones S."/>
            <person name="Liao H.L."/>
            <person name="Gajdeczka M.T."/>
            <person name="Anike F."/>
            <person name="Vuek A."/>
            <person name="Anishchenko I.M."/>
            <person name="Voigt K."/>
            <person name="de Hoog G.S."/>
            <person name="Smith M.E."/>
            <person name="Heitman J."/>
            <person name="Vilgalys R."/>
            <person name="Stajich J.E."/>
        </authorList>
    </citation>
    <scope>NUCLEOTIDE SEQUENCE [LARGE SCALE GENOMIC DNA]</scope>
    <source>
        <strain evidence="1 2">LSU 92-RS-03</strain>
    </source>
</reference>
<sequence>KVSSRNVQQDPLSCTSGSLLLDWLAPPPSNTAADAICSASVSSTDQLLADLAAAVQYA</sequence>
<dbReference type="AlphaFoldDB" id="A0A367KIH1"/>
<gene>
    <name evidence="1" type="ORF">CU098_008875</name>
</gene>
<name>A0A367KIH1_RHIST</name>
<accession>A0A367KIH1</accession>
<protein>
    <submittedName>
        <fullName evidence="1">Uncharacterized protein</fullName>
    </submittedName>
</protein>
<evidence type="ECO:0000313" key="1">
    <source>
        <dbReference type="EMBL" id="RCI02006.1"/>
    </source>
</evidence>
<organism evidence="1 2">
    <name type="scientific">Rhizopus stolonifer</name>
    <name type="common">Rhizopus nigricans</name>
    <dbReference type="NCBI Taxonomy" id="4846"/>
    <lineage>
        <taxon>Eukaryota</taxon>
        <taxon>Fungi</taxon>
        <taxon>Fungi incertae sedis</taxon>
        <taxon>Mucoromycota</taxon>
        <taxon>Mucoromycotina</taxon>
        <taxon>Mucoromycetes</taxon>
        <taxon>Mucorales</taxon>
        <taxon>Mucorineae</taxon>
        <taxon>Rhizopodaceae</taxon>
        <taxon>Rhizopus</taxon>
    </lineage>
</organism>
<feature type="non-terminal residue" evidence="1">
    <location>
        <position position="1"/>
    </location>
</feature>
<dbReference type="EMBL" id="PJQM01001574">
    <property type="protein sequence ID" value="RCI02006.1"/>
    <property type="molecule type" value="Genomic_DNA"/>
</dbReference>
<proteinExistence type="predicted"/>
<comment type="caution">
    <text evidence="1">The sequence shown here is derived from an EMBL/GenBank/DDBJ whole genome shotgun (WGS) entry which is preliminary data.</text>
</comment>
<dbReference type="Proteomes" id="UP000253551">
    <property type="component" value="Unassembled WGS sequence"/>
</dbReference>
<keyword evidence="2" id="KW-1185">Reference proteome</keyword>
<evidence type="ECO:0000313" key="2">
    <source>
        <dbReference type="Proteomes" id="UP000253551"/>
    </source>
</evidence>